<dbReference type="HOGENOM" id="CLU_2258942_0_0_3"/>
<dbReference type="eggNOG" id="ENOG5033I9A">
    <property type="taxonomic scope" value="Bacteria"/>
</dbReference>
<organism evidence="1 2">
    <name type="scientific">Moorena producens 3L</name>
    <dbReference type="NCBI Taxonomy" id="489825"/>
    <lineage>
        <taxon>Bacteria</taxon>
        <taxon>Bacillati</taxon>
        <taxon>Cyanobacteriota</taxon>
        <taxon>Cyanophyceae</taxon>
        <taxon>Coleofasciculales</taxon>
        <taxon>Coleofasciculaceae</taxon>
        <taxon>Moorena</taxon>
    </lineage>
</organism>
<evidence type="ECO:0000313" key="2">
    <source>
        <dbReference type="Proteomes" id="UP000003959"/>
    </source>
</evidence>
<keyword evidence="2" id="KW-1185">Reference proteome</keyword>
<dbReference type="RefSeq" id="WP_008178922.1">
    <property type="nucleotide sequence ID" value="NZ_GL890825.1"/>
</dbReference>
<sequence>MNISDLNHIEVVNEETNIVGGSDLYRSVTFYDVKDIYITEYIDIDKYVDSYVSLRGNLATAEATASADGYNSLSETFSDAKATNYSSDSISLSVAAVGY</sequence>
<dbReference type="Proteomes" id="UP000003959">
    <property type="component" value="Unassembled WGS sequence"/>
</dbReference>
<reference evidence="2" key="1">
    <citation type="journal article" date="2011" name="Proc. Natl. Acad. Sci. U.S.A.">
        <title>Genomic insights into the physiology and ecology of the marine filamentous cyanobacterium Lyngbya majuscula.</title>
        <authorList>
            <person name="Jones A.C."/>
            <person name="Monroe E.A."/>
            <person name="Podell S."/>
            <person name="Hess W.R."/>
            <person name="Klages S."/>
            <person name="Esquenazi E."/>
            <person name="Niessen S."/>
            <person name="Hoover H."/>
            <person name="Rothmann M."/>
            <person name="Lasken R.S."/>
            <person name="Yates J.R.III."/>
            <person name="Reinhardt R."/>
            <person name="Kube M."/>
            <person name="Burkart M.D."/>
            <person name="Allen E.E."/>
            <person name="Dorrestein P.C."/>
            <person name="Gerwick W.H."/>
            <person name="Gerwick L."/>
        </authorList>
    </citation>
    <scope>NUCLEOTIDE SEQUENCE [LARGE SCALE GENOMIC DNA]</scope>
    <source>
        <strain evidence="2">3L</strain>
    </source>
</reference>
<accession>F4XKH5</accession>
<dbReference type="EMBL" id="GL890825">
    <property type="protein sequence ID" value="EGJ34830.1"/>
    <property type="molecule type" value="Genomic_DNA"/>
</dbReference>
<gene>
    <name evidence="1" type="ORF">LYNGBM3L_11750</name>
</gene>
<protein>
    <submittedName>
        <fullName evidence="1">Uncharacterized protein</fullName>
    </submittedName>
</protein>
<evidence type="ECO:0000313" key="1">
    <source>
        <dbReference type="EMBL" id="EGJ34830.1"/>
    </source>
</evidence>
<name>F4XKH5_9CYAN</name>
<proteinExistence type="predicted"/>
<dbReference type="AlphaFoldDB" id="F4XKH5"/>